<dbReference type="InterPro" id="IPR050811">
    <property type="entry name" value="Phosphate_ABC_transporter"/>
</dbReference>
<evidence type="ECO:0000256" key="3">
    <source>
        <dbReference type="SAM" id="Phobius"/>
    </source>
</evidence>
<feature type="compositionally biased region" description="Low complexity" evidence="2">
    <location>
        <begin position="198"/>
        <end position="207"/>
    </location>
</feature>
<dbReference type="InterPro" id="IPR024370">
    <property type="entry name" value="PBP_domain"/>
</dbReference>
<dbReference type="EMBL" id="CP023668">
    <property type="protein sequence ID" value="ATG97528.1"/>
    <property type="molecule type" value="Genomic_DNA"/>
</dbReference>
<reference evidence="5 6" key="1">
    <citation type="submission" date="2017-09" db="EMBL/GenBank/DDBJ databases">
        <title>SPAdes assembly of the Mesoplasma lactucae genome.</title>
        <authorList>
            <person name="Knight T.F."/>
            <person name="Rubinstein R."/>
            <person name="Citino T."/>
        </authorList>
    </citation>
    <scope>NUCLEOTIDE SEQUENCE [LARGE SCALE GENOMIC DNA]</scope>
    <source>
        <strain evidence="5 6">831-C4</strain>
    </source>
</reference>
<evidence type="ECO:0000313" key="6">
    <source>
        <dbReference type="Proteomes" id="UP000232227"/>
    </source>
</evidence>
<feature type="transmembrane region" description="Helical" evidence="3">
    <location>
        <begin position="7"/>
        <end position="25"/>
    </location>
</feature>
<accession>A0A291IS11</accession>
<protein>
    <submittedName>
        <fullName evidence="5">Phosphate ABC transporter substrate-binding protein</fullName>
    </submittedName>
</protein>
<evidence type="ECO:0000313" key="5">
    <source>
        <dbReference type="EMBL" id="ATG97528.1"/>
    </source>
</evidence>
<dbReference type="OrthoDB" id="396902at2"/>
<keyword evidence="3" id="KW-0472">Membrane</keyword>
<organism evidence="5 6">
    <name type="scientific">Mesoplasma lactucae ATCC 49193</name>
    <dbReference type="NCBI Taxonomy" id="81460"/>
    <lineage>
        <taxon>Bacteria</taxon>
        <taxon>Bacillati</taxon>
        <taxon>Mycoplasmatota</taxon>
        <taxon>Mollicutes</taxon>
        <taxon>Entomoplasmatales</taxon>
        <taxon>Entomoplasmataceae</taxon>
        <taxon>Mesoplasma</taxon>
    </lineage>
</organism>
<dbReference type="Gene3D" id="3.40.190.10">
    <property type="entry name" value="Periplasmic binding protein-like II"/>
    <property type="match status" value="2"/>
</dbReference>
<dbReference type="InterPro" id="IPR030980">
    <property type="entry name" value="PtsS_plasma"/>
</dbReference>
<dbReference type="NCBIfam" id="TIGR04505">
    <property type="entry name" value="PtsS_plasma"/>
    <property type="match status" value="1"/>
</dbReference>
<evidence type="ECO:0000259" key="4">
    <source>
        <dbReference type="Pfam" id="PF12849"/>
    </source>
</evidence>
<feature type="region of interest" description="Disordered" evidence="2">
    <location>
        <begin position="198"/>
        <end position="237"/>
    </location>
</feature>
<dbReference type="Pfam" id="PF12849">
    <property type="entry name" value="PBP_like_2"/>
    <property type="match status" value="1"/>
</dbReference>
<feature type="domain" description="PBP" evidence="4">
    <location>
        <begin position="26"/>
        <end position="344"/>
    </location>
</feature>
<gene>
    <name evidence="5" type="primary">ptsS</name>
    <name evidence="5" type="ORF">CP520_02050</name>
</gene>
<name>A0A291IS11_9MOLU</name>
<dbReference type="PANTHER" id="PTHR30570:SF1">
    <property type="entry name" value="PHOSPHATE-BINDING PROTEIN PSTS"/>
    <property type="match status" value="1"/>
</dbReference>
<dbReference type="AlphaFoldDB" id="A0A291IS11"/>
<dbReference type="Proteomes" id="UP000232227">
    <property type="component" value="Chromosome"/>
</dbReference>
<evidence type="ECO:0000256" key="2">
    <source>
        <dbReference type="SAM" id="MobiDB-lite"/>
    </source>
</evidence>
<keyword evidence="1" id="KW-0732">Signal</keyword>
<sequence>MSKKAAIVLSCIIAAICGLWIWTAITPKNAISIGGSTSVDPVMQRLTNQYRKESKESFIYSSSGSQGGVKNVNSNAYKMGFISKEIPNDGSIDYIKPDEVKKPSPNLTNGQEITNYLNETREFGDKLHTIKIATDSIILTYNAPKIFKDTFGDMFTITVNEKGIADEKSQELVKFIYSRPNNKFNSWSQVAEKLVQQSGQTKTQAQQNAIDELEKDKKRNEFQSFSREPGSGTRNSFEKQMGLYEDKSSTKYSSVLNSNGMMYQEMTRASSFGYLSLNYLDAIKDSGNELHTVTIKNLKGDKFVPEEMTDFKEYPLNRPYIGLFKANLSEKYMEKIANFIAWMAEAQVANEVTHVENDQLKQYRIEGLTPTFELDGVKWTPKA</sequence>
<keyword evidence="3" id="KW-1133">Transmembrane helix</keyword>
<evidence type="ECO:0000256" key="1">
    <source>
        <dbReference type="ARBA" id="ARBA00022729"/>
    </source>
</evidence>
<dbReference type="PANTHER" id="PTHR30570">
    <property type="entry name" value="PERIPLASMIC PHOSPHATE BINDING COMPONENT OF PHOSPHATE ABC TRANSPORTER"/>
    <property type="match status" value="1"/>
</dbReference>
<proteinExistence type="predicted"/>
<keyword evidence="6" id="KW-1185">Reference proteome</keyword>
<dbReference type="SUPFAM" id="SSF53850">
    <property type="entry name" value="Periplasmic binding protein-like II"/>
    <property type="match status" value="1"/>
</dbReference>
<keyword evidence="3" id="KW-0812">Transmembrane</keyword>
<feature type="compositionally biased region" description="Basic and acidic residues" evidence="2">
    <location>
        <begin position="212"/>
        <end position="221"/>
    </location>
</feature>
<dbReference type="KEGG" id="mlac:CP520_02050"/>
<dbReference type="RefSeq" id="WP_096862816.1">
    <property type="nucleotide sequence ID" value="NZ_CP023668.1"/>
</dbReference>